<evidence type="ECO:0000313" key="3">
    <source>
        <dbReference type="EMBL" id="GAA3152421.1"/>
    </source>
</evidence>
<protein>
    <recommendedName>
        <fullName evidence="5">Integral membrane protein</fullName>
    </recommendedName>
</protein>
<keyword evidence="4" id="KW-1185">Reference proteome</keyword>
<feature type="region of interest" description="Disordered" evidence="1">
    <location>
        <begin position="1"/>
        <end position="23"/>
    </location>
</feature>
<evidence type="ECO:0000256" key="1">
    <source>
        <dbReference type="SAM" id="MobiDB-lite"/>
    </source>
</evidence>
<dbReference type="Proteomes" id="UP001500320">
    <property type="component" value="Unassembled WGS sequence"/>
</dbReference>
<dbReference type="EMBL" id="BAAAUT010000044">
    <property type="protein sequence ID" value="GAA3152421.1"/>
    <property type="molecule type" value="Genomic_DNA"/>
</dbReference>
<keyword evidence="2" id="KW-1133">Transmembrane helix</keyword>
<organism evidence="3 4">
    <name type="scientific">Planomonospora alba</name>
    <dbReference type="NCBI Taxonomy" id="161354"/>
    <lineage>
        <taxon>Bacteria</taxon>
        <taxon>Bacillati</taxon>
        <taxon>Actinomycetota</taxon>
        <taxon>Actinomycetes</taxon>
        <taxon>Streptosporangiales</taxon>
        <taxon>Streptosporangiaceae</taxon>
        <taxon>Planomonospora</taxon>
    </lineage>
</organism>
<proteinExistence type="predicted"/>
<sequence>MADAVSRSRVQTGGVQNSNDIRQDMHATLHARRELGPEYEAALVESLVERIDATIAARVQAELHAAGAAPYSPYGPSPYAPPQPKPKGNGSVAVALGSLGIGIPLTAVAAAEAGAGGLLLAWAGIVAVNLAHSLGRLRHRH</sequence>
<reference evidence="4" key="1">
    <citation type="journal article" date="2019" name="Int. J. Syst. Evol. Microbiol.">
        <title>The Global Catalogue of Microorganisms (GCM) 10K type strain sequencing project: providing services to taxonomists for standard genome sequencing and annotation.</title>
        <authorList>
            <consortium name="The Broad Institute Genomics Platform"/>
            <consortium name="The Broad Institute Genome Sequencing Center for Infectious Disease"/>
            <person name="Wu L."/>
            <person name="Ma J."/>
        </authorList>
    </citation>
    <scope>NUCLEOTIDE SEQUENCE [LARGE SCALE GENOMIC DNA]</scope>
    <source>
        <strain evidence="4">JCM 9373</strain>
    </source>
</reference>
<keyword evidence="2" id="KW-0472">Membrane</keyword>
<evidence type="ECO:0008006" key="5">
    <source>
        <dbReference type="Google" id="ProtNLM"/>
    </source>
</evidence>
<feature type="transmembrane region" description="Helical" evidence="2">
    <location>
        <begin position="117"/>
        <end position="135"/>
    </location>
</feature>
<name>A0ABP6NLM7_9ACTN</name>
<comment type="caution">
    <text evidence="3">The sequence shown here is derived from an EMBL/GenBank/DDBJ whole genome shotgun (WGS) entry which is preliminary data.</text>
</comment>
<feature type="transmembrane region" description="Helical" evidence="2">
    <location>
        <begin position="92"/>
        <end position="111"/>
    </location>
</feature>
<keyword evidence="2" id="KW-0812">Transmembrane</keyword>
<accession>A0ABP6NLM7</accession>
<gene>
    <name evidence="3" type="ORF">GCM10010466_49260</name>
</gene>
<evidence type="ECO:0000256" key="2">
    <source>
        <dbReference type="SAM" id="Phobius"/>
    </source>
</evidence>
<feature type="compositionally biased region" description="Polar residues" evidence="1">
    <location>
        <begin position="8"/>
        <end position="20"/>
    </location>
</feature>
<evidence type="ECO:0000313" key="4">
    <source>
        <dbReference type="Proteomes" id="UP001500320"/>
    </source>
</evidence>